<protein>
    <submittedName>
        <fullName evidence="1">6127_t:CDS:1</fullName>
    </submittedName>
</protein>
<reference evidence="1" key="1">
    <citation type="submission" date="2021-06" db="EMBL/GenBank/DDBJ databases">
        <authorList>
            <person name="Kallberg Y."/>
            <person name="Tangrot J."/>
            <person name="Rosling A."/>
        </authorList>
    </citation>
    <scope>NUCLEOTIDE SEQUENCE</scope>
    <source>
        <strain evidence="1">UK204</strain>
    </source>
</reference>
<dbReference type="EMBL" id="CAJVPQ010013580">
    <property type="protein sequence ID" value="CAG8736355.1"/>
    <property type="molecule type" value="Genomic_DNA"/>
</dbReference>
<name>A0A9N9IIM8_9GLOM</name>
<dbReference type="Proteomes" id="UP000789570">
    <property type="component" value="Unassembled WGS sequence"/>
</dbReference>
<gene>
    <name evidence="1" type="ORF">FCALED_LOCUS15328</name>
</gene>
<dbReference type="AlphaFoldDB" id="A0A9N9IIM8"/>
<proteinExistence type="predicted"/>
<accession>A0A9N9IIM8</accession>
<organism evidence="1 2">
    <name type="scientific">Funneliformis caledonium</name>
    <dbReference type="NCBI Taxonomy" id="1117310"/>
    <lineage>
        <taxon>Eukaryota</taxon>
        <taxon>Fungi</taxon>
        <taxon>Fungi incertae sedis</taxon>
        <taxon>Mucoromycota</taxon>
        <taxon>Glomeromycotina</taxon>
        <taxon>Glomeromycetes</taxon>
        <taxon>Glomerales</taxon>
        <taxon>Glomeraceae</taxon>
        <taxon>Funneliformis</taxon>
    </lineage>
</organism>
<comment type="caution">
    <text evidence="1">The sequence shown here is derived from an EMBL/GenBank/DDBJ whole genome shotgun (WGS) entry which is preliminary data.</text>
</comment>
<feature type="non-terminal residue" evidence="1">
    <location>
        <position position="46"/>
    </location>
</feature>
<keyword evidence="2" id="KW-1185">Reference proteome</keyword>
<evidence type="ECO:0000313" key="2">
    <source>
        <dbReference type="Proteomes" id="UP000789570"/>
    </source>
</evidence>
<evidence type="ECO:0000313" key="1">
    <source>
        <dbReference type="EMBL" id="CAG8736355.1"/>
    </source>
</evidence>
<sequence>NNIIDKDREELLLNRKWQKVLQDNSNTVDYELYVDVKAEGSKSKSK</sequence>
<dbReference type="OrthoDB" id="2327721at2759"/>